<dbReference type="GO" id="GO:0005634">
    <property type="term" value="C:nucleus"/>
    <property type="evidence" value="ECO:0007669"/>
    <property type="project" value="TreeGrafter"/>
</dbReference>
<evidence type="ECO:0000256" key="1">
    <source>
        <dbReference type="SAM" id="MobiDB-lite"/>
    </source>
</evidence>
<dbReference type="InterPro" id="IPR027417">
    <property type="entry name" value="P-loop_NTPase"/>
</dbReference>
<dbReference type="Proteomes" id="UP001165120">
    <property type="component" value="Unassembled WGS sequence"/>
</dbReference>
<sequence length="261" mass="29668">MTAESQLNFGGLDFSASLLNNNFVSNDETSVDSDGQGSTNILSHHNISLTQAPSKEKNNNSNISDFIVSTKYFRSSNGRKIIIKPKLIETSFNTGLTETCVSDQYHSSIAPRGDNSLGLINMDTLFRKLDVEKRLEKQMAESNAAIVKPLVNVFKNNNQNPSKTKKTKSQNNRKNHTLWTEKWRPNNFLELVGNERTNRLVLQWLCHWSKAVFGKEIDKDIIKLRENHYNNHTPIIDPFDRPGNKILLIHGPPGIDRQIIR</sequence>
<dbReference type="GO" id="GO:0003677">
    <property type="term" value="F:DNA binding"/>
    <property type="evidence" value="ECO:0007669"/>
    <property type="project" value="TreeGrafter"/>
</dbReference>
<feature type="compositionally biased region" description="Basic residues" evidence="1">
    <location>
        <begin position="163"/>
        <end position="174"/>
    </location>
</feature>
<organism evidence="2 3">
    <name type="scientific">Candida boidinii</name>
    <name type="common">Yeast</name>
    <dbReference type="NCBI Taxonomy" id="5477"/>
    <lineage>
        <taxon>Eukaryota</taxon>
        <taxon>Fungi</taxon>
        <taxon>Dikarya</taxon>
        <taxon>Ascomycota</taxon>
        <taxon>Saccharomycotina</taxon>
        <taxon>Pichiomycetes</taxon>
        <taxon>Pichiales</taxon>
        <taxon>Pichiaceae</taxon>
        <taxon>Ogataea</taxon>
        <taxon>Ogataea/Candida clade</taxon>
    </lineage>
</organism>
<dbReference type="PANTHER" id="PTHR23389">
    <property type="entry name" value="CHROMOSOME TRANSMISSION FIDELITY FACTOR 18"/>
    <property type="match status" value="1"/>
</dbReference>
<name>A0A9W6T0T8_CANBO</name>
<accession>A0A9W6T0T8</accession>
<evidence type="ECO:0000313" key="3">
    <source>
        <dbReference type="Proteomes" id="UP001165120"/>
    </source>
</evidence>
<protein>
    <submittedName>
        <fullName evidence="2">Unnamed protein product</fullName>
    </submittedName>
</protein>
<dbReference type="Gene3D" id="3.40.50.300">
    <property type="entry name" value="P-loop containing nucleotide triphosphate hydrolases"/>
    <property type="match status" value="1"/>
</dbReference>
<dbReference type="PANTHER" id="PTHR23389:SF3">
    <property type="entry name" value="CHROMOSOME TRANSMISSION FIDELITY PROTEIN 18 HOMOLOG"/>
    <property type="match status" value="1"/>
</dbReference>
<keyword evidence="3" id="KW-1185">Reference proteome</keyword>
<dbReference type="EMBL" id="BSXN01001244">
    <property type="protein sequence ID" value="GME72285.1"/>
    <property type="molecule type" value="Genomic_DNA"/>
</dbReference>
<feature type="region of interest" description="Disordered" evidence="1">
    <location>
        <begin position="155"/>
        <end position="174"/>
    </location>
</feature>
<comment type="caution">
    <text evidence="2">The sequence shown here is derived from an EMBL/GenBank/DDBJ whole genome shotgun (WGS) entry which is preliminary data.</text>
</comment>
<evidence type="ECO:0000313" key="2">
    <source>
        <dbReference type="EMBL" id="GME72285.1"/>
    </source>
</evidence>
<dbReference type="AlphaFoldDB" id="A0A9W6T0T8"/>
<gene>
    <name evidence="2" type="ORF">Cboi02_000354500</name>
</gene>
<proteinExistence type="predicted"/>
<reference evidence="2" key="1">
    <citation type="submission" date="2023-04" db="EMBL/GenBank/DDBJ databases">
        <title>Candida boidinii NBRC 10035.</title>
        <authorList>
            <person name="Ichikawa N."/>
            <person name="Sato H."/>
            <person name="Tonouchi N."/>
        </authorList>
    </citation>
    <scope>NUCLEOTIDE SEQUENCE</scope>
    <source>
        <strain evidence="2">NBRC 10035</strain>
    </source>
</reference>